<keyword evidence="3" id="KW-1185">Reference proteome</keyword>
<dbReference type="GO" id="GO:0016020">
    <property type="term" value="C:membrane"/>
    <property type="evidence" value="ECO:0007669"/>
    <property type="project" value="TreeGrafter"/>
</dbReference>
<name>A0A453AGL0_AEGTS</name>
<dbReference type="AlphaFoldDB" id="A0A453AGL0"/>
<reference evidence="2" key="4">
    <citation type="submission" date="2019-03" db="UniProtKB">
        <authorList>
            <consortium name="EnsemblPlants"/>
        </authorList>
    </citation>
    <scope>IDENTIFICATION</scope>
</reference>
<evidence type="ECO:0008006" key="4">
    <source>
        <dbReference type="Google" id="ProtNLM"/>
    </source>
</evidence>
<dbReference type="Gramene" id="AET2Gv20125800.3">
    <property type="protein sequence ID" value="AET2Gv20125800.3"/>
    <property type="gene ID" value="AET2Gv20125800"/>
</dbReference>
<dbReference type="Gene3D" id="1.10.510.10">
    <property type="entry name" value="Transferase(Phosphotransferase) domain 1"/>
    <property type="match status" value="1"/>
</dbReference>
<evidence type="ECO:0000256" key="1">
    <source>
        <dbReference type="SAM" id="MobiDB-lite"/>
    </source>
</evidence>
<dbReference type="Proteomes" id="UP000015105">
    <property type="component" value="Chromosome 2D"/>
</dbReference>
<reference evidence="2" key="5">
    <citation type="journal article" date="2021" name="G3 (Bethesda)">
        <title>Aegilops tauschii genome assembly Aet v5.0 features greater sequence contiguity and improved annotation.</title>
        <authorList>
            <person name="Wang L."/>
            <person name="Zhu T."/>
            <person name="Rodriguez J.C."/>
            <person name="Deal K.R."/>
            <person name="Dubcovsky J."/>
            <person name="McGuire P.E."/>
            <person name="Lux T."/>
            <person name="Spannagl M."/>
            <person name="Mayer K.F.X."/>
            <person name="Baldrich P."/>
            <person name="Meyers B.C."/>
            <person name="Huo N."/>
            <person name="Gu Y.Q."/>
            <person name="Zhou H."/>
            <person name="Devos K.M."/>
            <person name="Bennetzen J.L."/>
            <person name="Unver T."/>
            <person name="Budak H."/>
            <person name="Gulick P.J."/>
            <person name="Galiba G."/>
            <person name="Kalapos B."/>
            <person name="Nelson D.R."/>
            <person name="Li P."/>
            <person name="You F.M."/>
            <person name="Luo M.C."/>
            <person name="Dvorak J."/>
        </authorList>
    </citation>
    <scope>NUCLEOTIDE SEQUENCE [LARGE SCALE GENOMIC DNA]</scope>
    <source>
        <strain evidence="2">cv. AL8/78</strain>
    </source>
</reference>
<dbReference type="PANTHER" id="PTHR48055:SF64">
    <property type="entry name" value="PROTEIN KINASE DOMAIN-CONTAINING PROTEIN"/>
    <property type="match status" value="1"/>
</dbReference>
<reference evidence="3" key="2">
    <citation type="journal article" date="2017" name="Nat. Plants">
        <title>The Aegilops tauschii genome reveals multiple impacts of transposons.</title>
        <authorList>
            <person name="Zhao G."/>
            <person name="Zou C."/>
            <person name="Li K."/>
            <person name="Wang K."/>
            <person name="Li T."/>
            <person name="Gao L."/>
            <person name="Zhang X."/>
            <person name="Wang H."/>
            <person name="Yang Z."/>
            <person name="Liu X."/>
            <person name="Jiang W."/>
            <person name="Mao L."/>
            <person name="Kong X."/>
            <person name="Jiao Y."/>
            <person name="Jia J."/>
        </authorList>
    </citation>
    <scope>NUCLEOTIDE SEQUENCE [LARGE SCALE GENOMIC DNA]</scope>
    <source>
        <strain evidence="3">cv. AL8/78</strain>
    </source>
</reference>
<proteinExistence type="predicted"/>
<feature type="region of interest" description="Disordered" evidence="1">
    <location>
        <begin position="1"/>
        <end position="49"/>
    </location>
</feature>
<reference evidence="3" key="1">
    <citation type="journal article" date="2014" name="Science">
        <title>Ancient hybridizations among the ancestral genomes of bread wheat.</title>
        <authorList>
            <consortium name="International Wheat Genome Sequencing Consortium,"/>
            <person name="Marcussen T."/>
            <person name="Sandve S.R."/>
            <person name="Heier L."/>
            <person name="Spannagl M."/>
            <person name="Pfeifer M."/>
            <person name="Jakobsen K.S."/>
            <person name="Wulff B.B."/>
            <person name="Steuernagel B."/>
            <person name="Mayer K.F."/>
            <person name="Olsen O.A."/>
        </authorList>
    </citation>
    <scope>NUCLEOTIDE SEQUENCE [LARGE SCALE GENOMIC DNA]</scope>
    <source>
        <strain evidence="3">cv. AL8/78</strain>
    </source>
</reference>
<reference evidence="2" key="3">
    <citation type="journal article" date="2017" name="Nature">
        <title>Genome sequence of the progenitor of the wheat D genome Aegilops tauschii.</title>
        <authorList>
            <person name="Luo M.C."/>
            <person name="Gu Y.Q."/>
            <person name="Puiu D."/>
            <person name="Wang H."/>
            <person name="Twardziok S.O."/>
            <person name="Deal K.R."/>
            <person name="Huo N."/>
            <person name="Zhu T."/>
            <person name="Wang L."/>
            <person name="Wang Y."/>
            <person name="McGuire P.E."/>
            <person name="Liu S."/>
            <person name="Long H."/>
            <person name="Ramasamy R.K."/>
            <person name="Rodriguez J.C."/>
            <person name="Van S.L."/>
            <person name="Yuan L."/>
            <person name="Wang Z."/>
            <person name="Xia Z."/>
            <person name="Xiao L."/>
            <person name="Anderson O.D."/>
            <person name="Ouyang S."/>
            <person name="Liang Y."/>
            <person name="Zimin A.V."/>
            <person name="Pertea G."/>
            <person name="Qi P."/>
            <person name="Bennetzen J.L."/>
            <person name="Dai X."/>
            <person name="Dawson M.W."/>
            <person name="Muller H.G."/>
            <person name="Kugler K."/>
            <person name="Rivarola-Duarte L."/>
            <person name="Spannagl M."/>
            <person name="Mayer K.F.X."/>
            <person name="Lu F.H."/>
            <person name="Bevan M.W."/>
            <person name="Leroy P."/>
            <person name="Li P."/>
            <person name="You F.M."/>
            <person name="Sun Q."/>
            <person name="Liu Z."/>
            <person name="Lyons E."/>
            <person name="Wicker T."/>
            <person name="Salzberg S.L."/>
            <person name="Devos K.M."/>
            <person name="Dvorak J."/>
        </authorList>
    </citation>
    <scope>NUCLEOTIDE SEQUENCE [LARGE SCALE GENOMIC DNA]</scope>
    <source>
        <strain evidence="2">cv. AL8/78</strain>
    </source>
</reference>
<dbReference type="SUPFAM" id="SSF56112">
    <property type="entry name" value="Protein kinase-like (PK-like)"/>
    <property type="match status" value="1"/>
</dbReference>
<accession>A0A453AGL0</accession>
<dbReference type="PANTHER" id="PTHR48055">
    <property type="entry name" value="LEUCINE-RICH REPEAT RECEPTOR PROTEIN KINASE EMS1"/>
    <property type="match status" value="1"/>
</dbReference>
<organism evidence="2 3">
    <name type="scientific">Aegilops tauschii subsp. strangulata</name>
    <name type="common">Goatgrass</name>
    <dbReference type="NCBI Taxonomy" id="200361"/>
    <lineage>
        <taxon>Eukaryota</taxon>
        <taxon>Viridiplantae</taxon>
        <taxon>Streptophyta</taxon>
        <taxon>Embryophyta</taxon>
        <taxon>Tracheophyta</taxon>
        <taxon>Spermatophyta</taxon>
        <taxon>Magnoliopsida</taxon>
        <taxon>Liliopsida</taxon>
        <taxon>Poales</taxon>
        <taxon>Poaceae</taxon>
        <taxon>BOP clade</taxon>
        <taxon>Pooideae</taxon>
        <taxon>Triticodae</taxon>
        <taxon>Triticeae</taxon>
        <taxon>Triticinae</taxon>
        <taxon>Aegilops</taxon>
    </lineage>
</organism>
<protein>
    <recommendedName>
        <fullName evidence="4">Protein kinase domain-containing protein</fullName>
    </recommendedName>
</protein>
<dbReference type="EnsemblPlants" id="AET2Gv20125800.3">
    <property type="protein sequence ID" value="AET2Gv20125800.3"/>
    <property type="gene ID" value="AET2Gv20125800"/>
</dbReference>
<feature type="compositionally biased region" description="Pro residues" evidence="1">
    <location>
        <begin position="1"/>
        <end position="12"/>
    </location>
</feature>
<dbReference type="InterPro" id="IPR051564">
    <property type="entry name" value="LRR_receptor-like_kinase"/>
</dbReference>
<evidence type="ECO:0000313" key="3">
    <source>
        <dbReference type="Proteomes" id="UP000015105"/>
    </source>
</evidence>
<sequence>GSEPPATPPPFAAPACLLPGRRRHRRPPAVPRRLDARPPPPEPVRLGDDATTCLPARASRRRMRSTRLDGFALSHGLLRLAPRRVEPQQPFPWQASPRFGGVEDRRESQHKCPVCEYGTGYEISVGADAYSFGVLLLELLTGKRPTDDMFVDGLTLPIFSESMFPERVAEILDPRMGHEEHQVCAEVWTQRYIVPLIALGLSCTVESPRDRPGMKDVCAKLSALRDDFLERHHDD</sequence>
<evidence type="ECO:0000313" key="2">
    <source>
        <dbReference type="EnsemblPlants" id="AET2Gv20125800.3"/>
    </source>
</evidence>
<dbReference type="InterPro" id="IPR011009">
    <property type="entry name" value="Kinase-like_dom_sf"/>
</dbReference>